<dbReference type="GO" id="GO:0005524">
    <property type="term" value="F:ATP binding"/>
    <property type="evidence" value="ECO:0007669"/>
    <property type="project" value="UniProtKB-KW"/>
</dbReference>
<gene>
    <name evidence="11" type="primary">tsaE</name>
    <name evidence="11" type="ORF">QH73_0012805</name>
</gene>
<evidence type="ECO:0000256" key="7">
    <source>
        <dbReference type="ARBA" id="ARBA00022741"/>
    </source>
</evidence>
<accession>A0A9X5E5H4</accession>
<keyword evidence="12" id="KW-1185">Reference proteome</keyword>
<evidence type="ECO:0000256" key="1">
    <source>
        <dbReference type="ARBA" id="ARBA00004496"/>
    </source>
</evidence>
<proteinExistence type="inferred from homology"/>
<keyword evidence="8" id="KW-0067">ATP-binding</keyword>
<evidence type="ECO:0000256" key="3">
    <source>
        <dbReference type="ARBA" id="ARBA00019010"/>
    </source>
</evidence>
<comment type="subcellular location">
    <subcellularLocation>
        <location evidence="1">Cytoplasm</location>
    </subcellularLocation>
</comment>
<dbReference type="NCBIfam" id="TIGR00150">
    <property type="entry name" value="T6A_YjeE"/>
    <property type="match status" value="1"/>
</dbReference>
<evidence type="ECO:0000313" key="12">
    <source>
        <dbReference type="Proteomes" id="UP000031532"/>
    </source>
</evidence>
<name>A0A9X5E5H4_9CYAN</name>
<dbReference type="InterPro" id="IPR027417">
    <property type="entry name" value="P-loop_NTPase"/>
</dbReference>
<dbReference type="PANTHER" id="PTHR33540">
    <property type="entry name" value="TRNA THREONYLCARBAMOYLADENOSINE BIOSYNTHESIS PROTEIN TSAE"/>
    <property type="match status" value="1"/>
</dbReference>
<dbReference type="Proteomes" id="UP000031532">
    <property type="component" value="Unassembled WGS sequence"/>
</dbReference>
<evidence type="ECO:0000256" key="2">
    <source>
        <dbReference type="ARBA" id="ARBA00007599"/>
    </source>
</evidence>
<evidence type="ECO:0000256" key="5">
    <source>
        <dbReference type="ARBA" id="ARBA00022694"/>
    </source>
</evidence>
<dbReference type="OrthoDB" id="9815896at2"/>
<dbReference type="GO" id="GO:0046872">
    <property type="term" value="F:metal ion binding"/>
    <property type="evidence" value="ECO:0007669"/>
    <property type="project" value="UniProtKB-KW"/>
</dbReference>
<comment type="caution">
    <text evidence="11">The sequence shown here is derived from an EMBL/GenBank/DDBJ whole genome shotgun (WGS) entry which is preliminary data.</text>
</comment>
<protein>
    <recommendedName>
        <fullName evidence="3">tRNA threonylcarbamoyladenosine biosynthesis protein TsaE</fullName>
    </recommendedName>
    <alternativeName>
        <fullName evidence="10">t(6)A37 threonylcarbamoyladenosine biosynthesis protein TsaE</fullName>
    </alternativeName>
</protein>
<keyword evidence="7" id="KW-0547">Nucleotide-binding</keyword>
<keyword evidence="4" id="KW-0963">Cytoplasm</keyword>
<evidence type="ECO:0000256" key="4">
    <source>
        <dbReference type="ARBA" id="ARBA00022490"/>
    </source>
</evidence>
<dbReference type="InterPro" id="IPR003442">
    <property type="entry name" value="T6A_TsaE"/>
</dbReference>
<dbReference type="Gene3D" id="3.40.50.300">
    <property type="entry name" value="P-loop containing nucleotide triphosphate hydrolases"/>
    <property type="match status" value="1"/>
</dbReference>
<dbReference type="AlphaFoldDB" id="A0A9X5E5H4"/>
<comment type="similarity">
    <text evidence="2">Belongs to the TsaE family.</text>
</comment>
<evidence type="ECO:0000256" key="9">
    <source>
        <dbReference type="ARBA" id="ARBA00022842"/>
    </source>
</evidence>
<dbReference type="GO" id="GO:0002949">
    <property type="term" value="P:tRNA threonylcarbamoyladenosine modification"/>
    <property type="evidence" value="ECO:0007669"/>
    <property type="project" value="InterPro"/>
</dbReference>
<evidence type="ECO:0000313" key="11">
    <source>
        <dbReference type="EMBL" id="NHC35529.1"/>
    </source>
</evidence>
<dbReference type="EMBL" id="JTJC03000003">
    <property type="protein sequence ID" value="NHC35529.1"/>
    <property type="molecule type" value="Genomic_DNA"/>
</dbReference>
<sequence>MREPIVLPLTNAAATRSLGVNLGRCLPAGSTILLEGDLGSGKTTLVQGIGAGLGITEPIQSPTFTLISEYLEGRIPLYHFDLYRLEPTEITGLQPEIYWEGIEFAPGIVAIEWAEKLDYKPLDYLLIRLMHQGDRDRIAELTCIGNFQLDYAFIT</sequence>
<dbReference type="RefSeq" id="WP_039713469.1">
    <property type="nucleotide sequence ID" value="NZ_JTJC03000003.1"/>
</dbReference>
<dbReference type="PANTHER" id="PTHR33540:SF2">
    <property type="entry name" value="TRNA THREONYLCARBAMOYLADENOSINE BIOSYNTHESIS PROTEIN TSAE"/>
    <property type="match status" value="1"/>
</dbReference>
<keyword evidence="6" id="KW-0479">Metal-binding</keyword>
<dbReference type="GO" id="GO:0005737">
    <property type="term" value="C:cytoplasm"/>
    <property type="evidence" value="ECO:0007669"/>
    <property type="project" value="UniProtKB-SubCell"/>
</dbReference>
<keyword evidence="5" id="KW-0819">tRNA processing</keyword>
<dbReference type="Pfam" id="PF02367">
    <property type="entry name" value="TsaE"/>
    <property type="match status" value="1"/>
</dbReference>
<dbReference type="SUPFAM" id="SSF52540">
    <property type="entry name" value="P-loop containing nucleoside triphosphate hydrolases"/>
    <property type="match status" value="1"/>
</dbReference>
<evidence type="ECO:0000256" key="10">
    <source>
        <dbReference type="ARBA" id="ARBA00032441"/>
    </source>
</evidence>
<organism evidence="11 12">
    <name type="scientific">Scytonema millei VB511283</name>
    <dbReference type="NCBI Taxonomy" id="1245923"/>
    <lineage>
        <taxon>Bacteria</taxon>
        <taxon>Bacillati</taxon>
        <taxon>Cyanobacteriota</taxon>
        <taxon>Cyanophyceae</taxon>
        <taxon>Nostocales</taxon>
        <taxon>Scytonemataceae</taxon>
        <taxon>Scytonema</taxon>
    </lineage>
</organism>
<evidence type="ECO:0000256" key="6">
    <source>
        <dbReference type="ARBA" id="ARBA00022723"/>
    </source>
</evidence>
<evidence type="ECO:0000256" key="8">
    <source>
        <dbReference type="ARBA" id="ARBA00022840"/>
    </source>
</evidence>
<keyword evidence="9" id="KW-0460">Magnesium</keyword>
<reference evidence="11 12" key="1">
    <citation type="journal article" date="2015" name="Genome Announc.">
        <title>Draft Genome Sequence of the Terrestrial Cyanobacterium Scytonema millei VB511283, Isolated from Eastern India.</title>
        <authorList>
            <person name="Sen D."/>
            <person name="Chandrababunaidu M.M."/>
            <person name="Singh D."/>
            <person name="Sanghi N."/>
            <person name="Ghorai A."/>
            <person name="Mishra G.P."/>
            <person name="Madduluri M."/>
            <person name="Adhikary S.P."/>
            <person name="Tripathy S."/>
        </authorList>
    </citation>
    <scope>NUCLEOTIDE SEQUENCE [LARGE SCALE GENOMIC DNA]</scope>
    <source>
        <strain evidence="11 12">VB511283</strain>
    </source>
</reference>